<proteinExistence type="predicted"/>
<dbReference type="EMBL" id="KZ679258">
    <property type="protein sequence ID" value="PTB44398.1"/>
    <property type="molecule type" value="Genomic_DNA"/>
</dbReference>
<dbReference type="Proteomes" id="UP000240493">
    <property type="component" value="Unassembled WGS sequence"/>
</dbReference>
<gene>
    <name evidence="1" type="ORF">M441DRAFT_348201</name>
</gene>
<keyword evidence="2" id="KW-1185">Reference proteome</keyword>
<sequence>MEKRSRPPAGIIFFMIPSCAAHLLPEYYICIKTKGRKQQQKRQKLKKKHKRFRTD</sequence>
<evidence type="ECO:0000313" key="1">
    <source>
        <dbReference type="EMBL" id="PTB44398.1"/>
    </source>
</evidence>
<accession>A0A2T3ZHW6</accession>
<evidence type="ECO:0000313" key="2">
    <source>
        <dbReference type="Proteomes" id="UP000240493"/>
    </source>
</evidence>
<dbReference type="AlphaFoldDB" id="A0A2T3ZHW6"/>
<name>A0A2T3ZHW6_TRIA4</name>
<reference evidence="1 2" key="1">
    <citation type="submission" date="2016-07" db="EMBL/GenBank/DDBJ databases">
        <title>Multiple horizontal gene transfer events from other fungi enriched the ability of initially mycotrophic Trichoderma (Ascomycota) to feed on dead plant biomass.</title>
        <authorList>
            <consortium name="DOE Joint Genome Institute"/>
            <person name="Aerts A."/>
            <person name="Atanasova L."/>
            <person name="Chenthamara K."/>
            <person name="Zhang J."/>
            <person name="Grujic M."/>
            <person name="Henrissat B."/>
            <person name="Kuo A."/>
            <person name="Salamov A."/>
            <person name="Lipzen A."/>
            <person name="Labutti K."/>
            <person name="Barry K."/>
            <person name="Miao Y."/>
            <person name="Rahimi M.J."/>
            <person name="Shen Q."/>
            <person name="Grigoriev I.V."/>
            <person name="Kubicek C.P."/>
            <person name="Druzhinina I.S."/>
        </authorList>
    </citation>
    <scope>NUCLEOTIDE SEQUENCE [LARGE SCALE GENOMIC DNA]</scope>
    <source>
        <strain evidence="1 2">CBS 433.97</strain>
    </source>
</reference>
<organism evidence="1 2">
    <name type="scientific">Trichoderma asperellum (strain ATCC 204424 / CBS 433.97 / NBRC 101777)</name>
    <dbReference type="NCBI Taxonomy" id="1042311"/>
    <lineage>
        <taxon>Eukaryota</taxon>
        <taxon>Fungi</taxon>
        <taxon>Dikarya</taxon>
        <taxon>Ascomycota</taxon>
        <taxon>Pezizomycotina</taxon>
        <taxon>Sordariomycetes</taxon>
        <taxon>Hypocreomycetidae</taxon>
        <taxon>Hypocreales</taxon>
        <taxon>Hypocreaceae</taxon>
        <taxon>Trichoderma</taxon>
    </lineage>
</organism>
<protein>
    <submittedName>
        <fullName evidence="1">Uncharacterized protein</fullName>
    </submittedName>
</protein>